<dbReference type="InterPro" id="IPR030887">
    <property type="entry name" value="Beta-barrel_YaiO"/>
</dbReference>
<dbReference type="OrthoDB" id="691989at2"/>
<keyword evidence="3" id="KW-1185">Reference proteome</keyword>
<dbReference type="InterPro" id="IPR011990">
    <property type="entry name" value="TPR-like_helical_dom_sf"/>
</dbReference>
<dbReference type="Pfam" id="PF14559">
    <property type="entry name" value="TPR_19"/>
    <property type="match status" value="1"/>
</dbReference>
<dbReference type="NCBIfam" id="TIGR04390">
    <property type="entry name" value="OMP_YaiO_dom"/>
    <property type="match status" value="1"/>
</dbReference>
<dbReference type="SUPFAM" id="SSF48452">
    <property type="entry name" value="TPR-like"/>
    <property type="match status" value="1"/>
</dbReference>
<accession>A0A1M5ENL1</accession>
<evidence type="ECO:0000259" key="1">
    <source>
        <dbReference type="Pfam" id="PF19413"/>
    </source>
</evidence>
<dbReference type="STRING" id="1194090.SAMN05443144_113115"/>
<feature type="domain" description="YaiO beta-barrel" evidence="1">
    <location>
        <begin position="185"/>
        <end position="354"/>
    </location>
</feature>
<organism evidence="2 3">
    <name type="scientific">Fodinibius roseus</name>
    <dbReference type="NCBI Taxonomy" id="1194090"/>
    <lineage>
        <taxon>Bacteria</taxon>
        <taxon>Pseudomonadati</taxon>
        <taxon>Balneolota</taxon>
        <taxon>Balneolia</taxon>
        <taxon>Balneolales</taxon>
        <taxon>Balneolaceae</taxon>
        <taxon>Fodinibius</taxon>
    </lineage>
</organism>
<proteinExistence type="predicted"/>
<protein>
    <submittedName>
        <fullName evidence="2">Outer membrane protein, YaiO family</fullName>
    </submittedName>
</protein>
<sequence length="414" mass="47424">MNKMKQFILFLLGFLLTGQGVIFAQSQVDRLSVEELYEQARNAAFEEADYDKARTYAFEALDRSPDYHGIRIFVARLYSWEGAYEKAREELRYVLQEDPGNRRALLALIDVEKWSDNLQVALQNVNEALDYHPEDEEILLQKAAVLYDMEEYGRSEDVYRDILARNPSKKARDELKSVKRKQMKYRVSISYRYDYFTDTFDPWEFGEFALSRQTPVGPVIGRVQYARRFGSNGAQFNIDAYPSIANGLYAYVSGGYSESSIYPRYRFGFSLYKALPASFELSAGMRYLDFSTSQTDIYTASLAKYEGSYLVTLRSNYVPSQGGNSKSINLLMRRYFGSATAYISVTGGYGSAPTEIQFSQDIQTLDSWSVGIDGQYPLLEHILVGGRARYDMSDLPSLTTRKRFSFKGSVSYRF</sequence>
<dbReference type="Pfam" id="PF19413">
    <property type="entry name" value="YaiO"/>
    <property type="match status" value="1"/>
</dbReference>
<dbReference type="AlphaFoldDB" id="A0A1M5ENL1"/>
<name>A0A1M5ENL1_9BACT</name>
<gene>
    <name evidence="2" type="ORF">SAMN05443144_113115</name>
</gene>
<evidence type="ECO:0000313" key="3">
    <source>
        <dbReference type="Proteomes" id="UP000184041"/>
    </source>
</evidence>
<reference evidence="2 3" key="1">
    <citation type="submission" date="2016-11" db="EMBL/GenBank/DDBJ databases">
        <authorList>
            <person name="Jaros S."/>
            <person name="Januszkiewicz K."/>
            <person name="Wedrychowicz H."/>
        </authorList>
    </citation>
    <scope>NUCLEOTIDE SEQUENCE [LARGE SCALE GENOMIC DNA]</scope>
    <source>
        <strain evidence="2 3">DSM 21986</strain>
    </source>
</reference>
<evidence type="ECO:0000313" key="2">
    <source>
        <dbReference type="EMBL" id="SHF80819.1"/>
    </source>
</evidence>
<dbReference type="EMBL" id="FQUS01000013">
    <property type="protein sequence ID" value="SHF80819.1"/>
    <property type="molecule type" value="Genomic_DNA"/>
</dbReference>
<dbReference type="Gene3D" id="1.25.40.10">
    <property type="entry name" value="Tetratricopeptide repeat domain"/>
    <property type="match status" value="1"/>
</dbReference>
<dbReference type="Proteomes" id="UP000184041">
    <property type="component" value="Unassembled WGS sequence"/>
</dbReference>